<sequence length="95" mass="10741">MQRLVILTICFWILASCNQQGNSPAEGKNFVVLDSAANLQEIVHAAAQLRPSPRQPNDVSPDTWKDLKKRKPEKFVKNKQTGFIQNKHFLQKGIA</sequence>
<dbReference type="AlphaFoldDB" id="A0A7V5H3S6"/>
<dbReference type="Proteomes" id="UP000886111">
    <property type="component" value="Unassembled WGS sequence"/>
</dbReference>
<feature type="region of interest" description="Disordered" evidence="1">
    <location>
        <begin position="46"/>
        <end position="65"/>
    </location>
</feature>
<evidence type="ECO:0000313" key="2">
    <source>
        <dbReference type="EMBL" id="HHE55344.1"/>
    </source>
</evidence>
<proteinExistence type="predicted"/>
<name>A0A7V5H3S6_CALAY</name>
<comment type="caution">
    <text evidence="2">The sequence shown here is derived from an EMBL/GenBank/DDBJ whole genome shotgun (WGS) entry which is preliminary data.</text>
</comment>
<accession>A0A7V5H3S6</accession>
<organism evidence="2">
    <name type="scientific">Caldithrix abyssi</name>
    <dbReference type="NCBI Taxonomy" id="187145"/>
    <lineage>
        <taxon>Bacteria</taxon>
        <taxon>Pseudomonadati</taxon>
        <taxon>Calditrichota</taxon>
        <taxon>Calditrichia</taxon>
        <taxon>Calditrichales</taxon>
        <taxon>Calditrichaceae</taxon>
        <taxon>Caldithrix</taxon>
    </lineage>
</organism>
<protein>
    <submittedName>
        <fullName evidence="2">Uncharacterized protein</fullName>
    </submittedName>
</protein>
<gene>
    <name evidence="2" type="ORF">ENL21_06140</name>
</gene>
<dbReference type="EMBL" id="DRTD01000449">
    <property type="protein sequence ID" value="HHE55344.1"/>
    <property type="molecule type" value="Genomic_DNA"/>
</dbReference>
<dbReference type="PROSITE" id="PS51257">
    <property type="entry name" value="PROKAR_LIPOPROTEIN"/>
    <property type="match status" value="1"/>
</dbReference>
<evidence type="ECO:0000256" key="1">
    <source>
        <dbReference type="SAM" id="MobiDB-lite"/>
    </source>
</evidence>
<reference evidence="2" key="1">
    <citation type="journal article" date="2020" name="mSystems">
        <title>Genome- and Community-Level Interaction Insights into Carbon Utilization and Element Cycling Functions of Hydrothermarchaeota in Hydrothermal Sediment.</title>
        <authorList>
            <person name="Zhou Z."/>
            <person name="Liu Y."/>
            <person name="Xu W."/>
            <person name="Pan J."/>
            <person name="Luo Z.H."/>
            <person name="Li M."/>
        </authorList>
    </citation>
    <scope>NUCLEOTIDE SEQUENCE [LARGE SCALE GENOMIC DNA]</scope>
    <source>
        <strain evidence="2">HyVt-76</strain>
    </source>
</reference>